<organism evidence="4 5">
    <name type="scientific">Desulfuribacillus alkaliarsenatis</name>
    <dbReference type="NCBI Taxonomy" id="766136"/>
    <lineage>
        <taxon>Bacteria</taxon>
        <taxon>Bacillati</taxon>
        <taxon>Bacillota</taxon>
        <taxon>Desulfuribacillia</taxon>
        <taxon>Desulfuribacillales</taxon>
        <taxon>Desulfuribacillaceae</taxon>
        <taxon>Desulfuribacillus</taxon>
    </lineage>
</organism>
<dbReference type="STRING" id="766136.BHF68_06110"/>
<protein>
    <recommendedName>
        <fullName evidence="3">Glycine zipper-like domain-containing protein</fullName>
    </recommendedName>
</protein>
<keyword evidence="2" id="KW-0812">Transmembrane</keyword>
<feature type="transmembrane region" description="Helical" evidence="2">
    <location>
        <begin position="101"/>
        <end position="121"/>
    </location>
</feature>
<gene>
    <name evidence="4" type="ORF">BHF68_06110</name>
</gene>
<keyword evidence="5" id="KW-1185">Reference proteome</keyword>
<reference evidence="4 5" key="1">
    <citation type="submission" date="2016-09" db="EMBL/GenBank/DDBJ databases">
        <title>Draft genome sequence for the type strain of Desulfuribacillus alkaliarsenatis AHT28, an obligately anaerobic, sulfidogenic bacterium isolated from Russian soda lake sediments.</title>
        <authorList>
            <person name="Abin C.A."/>
            <person name="Hollibaugh J.T."/>
        </authorList>
    </citation>
    <scope>NUCLEOTIDE SEQUENCE [LARGE SCALE GENOMIC DNA]</scope>
    <source>
        <strain evidence="4 5">AHT28</strain>
    </source>
</reference>
<feature type="coiled-coil region" evidence="1">
    <location>
        <begin position="47"/>
        <end position="74"/>
    </location>
</feature>
<comment type="caution">
    <text evidence="4">The sequence shown here is derived from an EMBL/GenBank/DDBJ whole genome shotgun (WGS) entry which is preliminary data.</text>
</comment>
<dbReference type="Pfam" id="PF26273">
    <property type="entry name" value="Gly_zipper"/>
    <property type="match status" value="1"/>
</dbReference>
<keyword evidence="1" id="KW-0175">Coiled coil</keyword>
<feature type="transmembrane region" description="Helical" evidence="2">
    <location>
        <begin position="127"/>
        <end position="145"/>
    </location>
</feature>
<dbReference type="RefSeq" id="WP_069643214.1">
    <property type="nucleotide sequence ID" value="NZ_MIJE01000022.1"/>
</dbReference>
<keyword evidence="2" id="KW-0472">Membrane</keyword>
<feature type="domain" description="Glycine zipper-like" evidence="3">
    <location>
        <begin position="103"/>
        <end position="143"/>
    </location>
</feature>
<keyword evidence="2" id="KW-1133">Transmembrane helix</keyword>
<dbReference type="EMBL" id="MIJE01000022">
    <property type="protein sequence ID" value="OEF97168.1"/>
    <property type="molecule type" value="Genomic_DNA"/>
</dbReference>
<evidence type="ECO:0000256" key="1">
    <source>
        <dbReference type="SAM" id="Coils"/>
    </source>
</evidence>
<evidence type="ECO:0000313" key="4">
    <source>
        <dbReference type="EMBL" id="OEF97168.1"/>
    </source>
</evidence>
<dbReference type="Proteomes" id="UP000094296">
    <property type="component" value="Unassembled WGS sequence"/>
</dbReference>
<evidence type="ECO:0000256" key="2">
    <source>
        <dbReference type="SAM" id="Phobius"/>
    </source>
</evidence>
<evidence type="ECO:0000259" key="3">
    <source>
        <dbReference type="Pfam" id="PF26273"/>
    </source>
</evidence>
<accession>A0A1E5G2E4</accession>
<dbReference type="InterPro" id="IPR058598">
    <property type="entry name" value="Gly_zipper-like_dom"/>
</dbReference>
<dbReference type="Gene3D" id="1.10.1420.10">
    <property type="match status" value="1"/>
</dbReference>
<dbReference type="AlphaFoldDB" id="A0A1E5G2E4"/>
<name>A0A1E5G2E4_9FIRM</name>
<sequence length="154" mass="17430">MLQEKVERILTDLDEIKKRVGEKQAKALDIEQLERVIKRLASFADVCKECETHLGDLKLEIEQLTQRQEQFEKLMFKELLHKKNGAIAHLQKEHKLVTENYYMSIYMSIGMSFGLIFGMLLLDNLALGLPIGLSIGLAIGVGMDADAKKKGLTI</sequence>
<evidence type="ECO:0000313" key="5">
    <source>
        <dbReference type="Proteomes" id="UP000094296"/>
    </source>
</evidence>
<proteinExistence type="predicted"/>